<dbReference type="GO" id="GO:0140078">
    <property type="term" value="F:class I DNA-(apurinic or apyrimidinic site) endonuclease activity"/>
    <property type="evidence" value="ECO:0007669"/>
    <property type="project" value="UniProtKB-EC"/>
</dbReference>
<proteinExistence type="inferred from homology"/>
<evidence type="ECO:0000256" key="6">
    <source>
        <dbReference type="ARBA" id="ARBA00022771"/>
    </source>
</evidence>
<accession>A0ABM9N337</accession>
<evidence type="ECO:0000256" key="1">
    <source>
        <dbReference type="ARBA" id="ARBA00001668"/>
    </source>
</evidence>
<comment type="catalytic activity">
    <reaction evidence="1 15">
        <text>Hydrolysis of DNA containing ring-opened 7-methylguanine residues, releasing 2,6-diamino-4-hydroxy-5-(N-methyl)formamidopyrimidine.</text>
        <dbReference type="EC" id="3.2.2.23"/>
    </reaction>
</comment>
<keyword evidence="11 15" id="KW-0456">Lyase</keyword>
<comment type="caution">
    <text evidence="15">Lacks conserved residue(s) required for the propagation of feature annotation.</text>
</comment>
<sequence length="279" mass="31844">MPELPEVETVRRGLNIQVKGATIQEVEVPYPKVVQSSLQDFKKDLIGATITEVDRRGKYLLFQFSNNKTMVSHLRMEGQYSVEPLGAEPHKHTEVIFKLTDERQLMYNDTRRFGRMTLADSDEIIQEVPTLAELGPEPTEEDLHLGYMVKIFGKSHRQIKPFLLDQSKIAGLGNIYVDEVLWQTKIHPETLTDQLTRKQLEELRENIIAEIKKAIANHGTTVHSFSNVFGKVGEFQNQLDVYGRAGKPCRRCGETLIKMKVAQRGTTICPREQILVKSK</sequence>
<dbReference type="Proteomes" id="UP001314241">
    <property type="component" value="Unassembled WGS sequence"/>
</dbReference>
<dbReference type="PROSITE" id="PS51068">
    <property type="entry name" value="FPG_CAT"/>
    <property type="match status" value="1"/>
</dbReference>
<dbReference type="EC" id="4.2.99.18" evidence="15"/>
<evidence type="ECO:0000313" key="18">
    <source>
        <dbReference type="EMBL" id="CAK8053560.1"/>
    </source>
</evidence>
<comment type="subunit">
    <text evidence="3 15">Monomer.</text>
</comment>
<feature type="active site" description="Proton donor; for delta-elimination activity" evidence="15">
    <location>
        <position position="264"/>
    </location>
</feature>
<evidence type="ECO:0000256" key="9">
    <source>
        <dbReference type="ARBA" id="ARBA00023125"/>
    </source>
</evidence>
<dbReference type="InterPro" id="IPR012319">
    <property type="entry name" value="FPG_cat"/>
</dbReference>
<dbReference type="SMART" id="SM01232">
    <property type="entry name" value="H2TH"/>
    <property type="match status" value="1"/>
</dbReference>
<dbReference type="InterPro" id="IPR015886">
    <property type="entry name" value="H2TH_FPG"/>
</dbReference>
<feature type="active site" description="Proton donor; for beta-elimination activity" evidence="15">
    <location>
        <position position="58"/>
    </location>
</feature>
<keyword evidence="4 15" id="KW-0479">Metal-binding</keyword>
<feature type="binding site" evidence="15">
    <location>
        <position position="111"/>
    </location>
    <ligand>
        <name>DNA</name>
        <dbReference type="ChEBI" id="CHEBI:16991"/>
    </ligand>
</feature>
<dbReference type="EC" id="3.2.2.23" evidence="15"/>
<keyword evidence="19" id="KW-1185">Reference proteome</keyword>
<evidence type="ECO:0000256" key="2">
    <source>
        <dbReference type="ARBA" id="ARBA00009409"/>
    </source>
</evidence>
<dbReference type="PROSITE" id="PS51066">
    <property type="entry name" value="ZF_FPG_2"/>
    <property type="match status" value="1"/>
</dbReference>
<gene>
    <name evidence="15" type="primary">mutM</name>
    <name evidence="15" type="synonym">fpg</name>
    <name evidence="18" type="ORF">R54876_GBNLAHCA_00116</name>
</gene>
<keyword evidence="5 15" id="KW-0227">DNA damage</keyword>
<dbReference type="InterPro" id="IPR000214">
    <property type="entry name" value="Znf_DNA_glyclase/AP_lyase"/>
</dbReference>
<dbReference type="CDD" id="cd08966">
    <property type="entry name" value="EcFpg-like_N"/>
    <property type="match status" value="1"/>
</dbReference>
<comment type="function">
    <text evidence="15">Involved in base excision repair of DNA damaged by oxidation or by mutagenic agents. Acts as DNA glycosylase that recognizes and removes damaged bases. Has a preference for oxidized purines, such as 7,8-dihydro-8-oxoguanine (8-oxoG). Has AP (apurinic/apyrimidinic) lyase activity and introduces nicks in the DNA strand. Cleaves the DNA backbone by beta-delta elimination to generate a single-strand break at the site of the removed base with both 3'- and 5'-phosphates.</text>
</comment>
<evidence type="ECO:0000256" key="10">
    <source>
        <dbReference type="ARBA" id="ARBA00023204"/>
    </source>
</evidence>
<dbReference type="NCBIfam" id="TIGR00577">
    <property type="entry name" value="fpg"/>
    <property type="match status" value="1"/>
</dbReference>
<dbReference type="InterPro" id="IPR010663">
    <property type="entry name" value="Znf_FPG/IleRS"/>
</dbReference>
<dbReference type="Pfam" id="PF01149">
    <property type="entry name" value="Fapy_DNA_glyco"/>
    <property type="match status" value="1"/>
</dbReference>
<feature type="active site" description="Schiff-base intermediate with DNA" evidence="15">
    <location>
        <position position="2"/>
    </location>
</feature>
<evidence type="ECO:0000259" key="17">
    <source>
        <dbReference type="PROSITE" id="PS51068"/>
    </source>
</evidence>
<dbReference type="SMART" id="SM00898">
    <property type="entry name" value="Fapy_DNA_glyco"/>
    <property type="match status" value="1"/>
</dbReference>
<evidence type="ECO:0000256" key="8">
    <source>
        <dbReference type="ARBA" id="ARBA00022833"/>
    </source>
</evidence>
<dbReference type="PANTHER" id="PTHR22993">
    <property type="entry name" value="FORMAMIDOPYRIMIDINE-DNA GLYCOSYLASE"/>
    <property type="match status" value="1"/>
</dbReference>
<evidence type="ECO:0000256" key="11">
    <source>
        <dbReference type="ARBA" id="ARBA00023239"/>
    </source>
</evidence>
<comment type="cofactor">
    <cofactor evidence="15">
        <name>Zn(2+)</name>
        <dbReference type="ChEBI" id="CHEBI:29105"/>
    </cofactor>
    <text evidence="15">Binds 1 zinc ion per subunit.</text>
</comment>
<dbReference type="Pfam" id="PF06827">
    <property type="entry name" value="zf-FPG_IleRS"/>
    <property type="match status" value="1"/>
</dbReference>
<dbReference type="SUPFAM" id="SSF46946">
    <property type="entry name" value="S13-like H2TH domain"/>
    <property type="match status" value="1"/>
</dbReference>
<keyword evidence="8 15" id="KW-0862">Zinc</keyword>
<feature type="binding site" evidence="15">
    <location>
        <position position="92"/>
    </location>
    <ligand>
        <name>DNA</name>
        <dbReference type="ChEBI" id="CHEBI:16991"/>
    </ligand>
</feature>
<evidence type="ECO:0000256" key="15">
    <source>
        <dbReference type="HAMAP-Rule" id="MF_00103"/>
    </source>
</evidence>
<comment type="caution">
    <text evidence="18">The sequence shown here is derived from an EMBL/GenBank/DDBJ whole genome shotgun (WGS) entry which is preliminary data.</text>
</comment>
<keyword evidence="7 15" id="KW-0378">Hydrolase</keyword>
<evidence type="ECO:0000259" key="16">
    <source>
        <dbReference type="PROSITE" id="PS51066"/>
    </source>
</evidence>
<evidence type="ECO:0000256" key="5">
    <source>
        <dbReference type="ARBA" id="ARBA00022763"/>
    </source>
</evidence>
<evidence type="ECO:0000256" key="3">
    <source>
        <dbReference type="ARBA" id="ARBA00011245"/>
    </source>
</evidence>
<dbReference type="InterPro" id="IPR035937">
    <property type="entry name" value="FPG_N"/>
</dbReference>
<keyword evidence="6 15" id="KW-0863">Zinc-finger</keyword>
<evidence type="ECO:0000256" key="4">
    <source>
        <dbReference type="ARBA" id="ARBA00022723"/>
    </source>
</evidence>
<keyword evidence="13 15" id="KW-0326">Glycosidase</keyword>
<dbReference type="Pfam" id="PF06831">
    <property type="entry name" value="H2TH"/>
    <property type="match status" value="1"/>
</dbReference>
<feature type="active site" description="Proton donor" evidence="15">
    <location>
        <position position="3"/>
    </location>
</feature>
<dbReference type="SUPFAM" id="SSF81624">
    <property type="entry name" value="N-terminal domain of MutM-like DNA repair proteins"/>
    <property type="match status" value="1"/>
</dbReference>
<dbReference type="InterPro" id="IPR020629">
    <property type="entry name" value="FPG_Glyclase"/>
</dbReference>
<evidence type="ECO:0000256" key="7">
    <source>
        <dbReference type="ARBA" id="ARBA00022801"/>
    </source>
</evidence>
<dbReference type="InterPro" id="IPR010979">
    <property type="entry name" value="Ribosomal_uS13-like_H2TH"/>
</dbReference>
<dbReference type="RefSeq" id="WP_349641124.1">
    <property type="nucleotide sequence ID" value="NZ_CAWVOH010000001.1"/>
</dbReference>
<keyword evidence="10 15" id="KW-0234">DNA repair</keyword>
<evidence type="ECO:0000256" key="13">
    <source>
        <dbReference type="ARBA" id="ARBA00023295"/>
    </source>
</evidence>
<protein>
    <recommendedName>
        <fullName evidence="15">Formamidopyrimidine-DNA glycosylase</fullName>
        <shortName evidence="15">Fapy-DNA glycosylase</shortName>
        <ecNumber evidence="15">3.2.2.23</ecNumber>
    </recommendedName>
    <alternativeName>
        <fullName evidence="15">DNA-(apurinic or apyrimidinic site) lyase MutM</fullName>
        <shortName evidence="15">AP lyase MutM</shortName>
        <ecNumber evidence="15">4.2.99.18</ecNumber>
    </alternativeName>
</protein>
<comment type="catalytic activity">
    <reaction evidence="14 15">
        <text>2'-deoxyribonucleotide-(2'-deoxyribose 5'-phosphate)-2'-deoxyribonucleotide-DNA = a 3'-end 2'-deoxyribonucleotide-(2,3-dehydro-2,3-deoxyribose 5'-phosphate)-DNA + a 5'-end 5'-phospho-2'-deoxyribonucleoside-DNA + H(+)</text>
        <dbReference type="Rhea" id="RHEA:66592"/>
        <dbReference type="Rhea" id="RHEA-COMP:13180"/>
        <dbReference type="Rhea" id="RHEA-COMP:16897"/>
        <dbReference type="Rhea" id="RHEA-COMP:17067"/>
        <dbReference type="ChEBI" id="CHEBI:15378"/>
        <dbReference type="ChEBI" id="CHEBI:136412"/>
        <dbReference type="ChEBI" id="CHEBI:157695"/>
        <dbReference type="ChEBI" id="CHEBI:167181"/>
        <dbReference type="EC" id="4.2.99.18"/>
    </reaction>
</comment>
<organism evidence="18 19">
    <name type="scientific">Eupransor demetentiae</name>
    <dbReference type="NCBI Taxonomy" id="3109584"/>
    <lineage>
        <taxon>Bacteria</taxon>
        <taxon>Bacillati</taxon>
        <taxon>Bacillota</taxon>
        <taxon>Bacilli</taxon>
        <taxon>Lactobacillales</taxon>
        <taxon>Lactobacillaceae</taxon>
        <taxon>Eupransor</taxon>
    </lineage>
</organism>
<evidence type="ECO:0000313" key="19">
    <source>
        <dbReference type="Proteomes" id="UP001314241"/>
    </source>
</evidence>
<name>A0ABM9N337_9LACO</name>
<dbReference type="Gene3D" id="3.20.190.10">
    <property type="entry name" value="MutM-like, N-terminal"/>
    <property type="match status" value="1"/>
</dbReference>
<comment type="similarity">
    <text evidence="2 15">Belongs to the FPG family.</text>
</comment>
<dbReference type="Gene3D" id="1.10.8.50">
    <property type="match status" value="1"/>
</dbReference>
<keyword evidence="9 15" id="KW-0238">DNA-binding</keyword>
<dbReference type="NCBIfam" id="NF002211">
    <property type="entry name" value="PRK01103.1"/>
    <property type="match status" value="1"/>
</dbReference>
<reference evidence="18 19" key="1">
    <citation type="submission" date="2024-01" db="EMBL/GenBank/DDBJ databases">
        <authorList>
            <person name="Botero Cardona J."/>
        </authorList>
    </citation>
    <scope>NUCLEOTIDE SEQUENCE [LARGE SCALE GENOMIC DNA]</scope>
    <source>
        <strain evidence="18 19">LMG 33000</strain>
    </source>
</reference>
<dbReference type="EMBL" id="CAWVOH010000001">
    <property type="protein sequence ID" value="CAK8053560.1"/>
    <property type="molecule type" value="Genomic_DNA"/>
</dbReference>
<dbReference type="GO" id="GO:0008534">
    <property type="term" value="F:oxidized purine nucleobase lesion DNA N-glycosylase activity"/>
    <property type="evidence" value="ECO:0007669"/>
    <property type="project" value="UniProtKB-EC"/>
</dbReference>
<dbReference type="SUPFAM" id="SSF57716">
    <property type="entry name" value="Glucocorticoid receptor-like (DNA-binding domain)"/>
    <property type="match status" value="1"/>
</dbReference>
<keyword evidence="12 15" id="KW-0511">Multifunctional enzyme</keyword>
<feature type="domain" description="FPG-type" evidence="16">
    <location>
        <begin position="240"/>
        <end position="274"/>
    </location>
</feature>
<dbReference type="PANTHER" id="PTHR22993:SF9">
    <property type="entry name" value="FORMAMIDOPYRIMIDINE-DNA GLYCOSYLASE"/>
    <property type="match status" value="1"/>
</dbReference>
<evidence type="ECO:0000256" key="14">
    <source>
        <dbReference type="ARBA" id="ARBA00044632"/>
    </source>
</evidence>
<dbReference type="HAMAP" id="MF_00103">
    <property type="entry name" value="Fapy_DNA_glycosyl"/>
    <property type="match status" value="1"/>
</dbReference>
<feature type="domain" description="Formamidopyrimidine-DNA glycosylase catalytic" evidence="17">
    <location>
        <begin position="2"/>
        <end position="114"/>
    </location>
</feature>
<evidence type="ECO:0000256" key="12">
    <source>
        <dbReference type="ARBA" id="ARBA00023268"/>
    </source>
</evidence>